<organism evidence="2 3">
    <name type="scientific">Lachancea fermentati</name>
    <name type="common">Zygosaccharomyces fermentati</name>
    <dbReference type="NCBI Taxonomy" id="4955"/>
    <lineage>
        <taxon>Eukaryota</taxon>
        <taxon>Fungi</taxon>
        <taxon>Dikarya</taxon>
        <taxon>Ascomycota</taxon>
        <taxon>Saccharomycotina</taxon>
        <taxon>Saccharomycetes</taxon>
        <taxon>Saccharomycetales</taxon>
        <taxon>Saccharomycetaceae</taxon>
        <taxon>Lachancea</taxon>
    </lineage>
</organism>
<dbReference type="OMA" id="ANKRICA"/>
<dbReference type="EMBL" id="LT598488">
    <property type="protein sequence ID" value="SCW01635.1"/>
    <property type="molecule type" value="Genomic_DNA"/>
</dbReference>
<feature type="compositionally biased region" description="Basic and acidic residues" evidence="1">
    <location>
        <begin position="430"/>
        <end position="444"/>
    </location>
</feature>
<feature type="region of interest" description="Disordered" evidence="1">
    <location>
        <begin position="309"/>
        <end position="334"/>
    </location>
</feature>
<feature type="region of interest" description="Disordered" evidence="1">
    <location>
        <begin position="264"/>
        <end position="284"/>
    </location>
</feature>
<name>A0A1G4MCU0_LACFM</name>
<dbReference type="OrthoDB" id="4035955at2759"/>
<dbReference type="AlphaFoldDB" id="A0A1G4MCU0"/>
<proteinExistence type="predicted"/>
<reference evidence="3" key="1">
    <citation type="submission" date="2016-03" db="EMBL/GenBank/DDBJ databases">
        <authorList>
            <person name="Devillers H."/>
        </authorList>
    </citation>
    <scope>NUCLEOTIDE SEQUENCE [LARGE SCALE GENOMIC DNA]</scope>
</reference>
<feature type="region of interest" description="Disordered" evidence="1">
    <location>
        <begin position="197"/>
        <end position="219"/>
    </location>
</feature>
<sequence length="590" mass="67693">MAEIIEQHTTNIGEEEELIKSTNEQYEAQPERRQWRKRISGSRRKHFRKWLQGIREPSPSVQLEDETVLLDIKDTCINSKHCLTFIPVYSSNELQFSNEKATEKHHIHKLKDFLRGHVSRKNQKQNSSSDLIKPTDDEERKRYHSLFEENVKELEILFNLSHNLKNNADALQDGTKQIFKILGARVAGEFECTVENDSSFAERNEDAPSTSSLKRPSCDDKTANKRICAIKDAQELFEGSSEYSGEPSTEGSICKTPSILLSSAKETGEVSAPSDPSPRENDSKSLTLERVNVMPENNSTVPVVVATAEQKENSEKPPIRLSTSSSECEPTQIPIPTFRQGHKRLDVSDIVENVTNGIMKNHELVELSRKEEKKLTFRDKSFYELESAASDEQTSTLNNAQDIMHTNSVKFDRVSYVFLYDASKQCRKFEDSKRRTKNTRERNPTEINFDPGYDGDSEVDVSKLQTKSILKSKKNERAELESVRADNCDQVDVLSFIRIFEDYESKRRKEETRLNFIRGQQLSQYYSQHSLPSSDMRLRSWSVRNHKADNNGSKNTNSRHKIHSNRKIVSSDSYPGCFRKIDVTTAVRHD</sequence>
<protein>
    <submittedName>
        <fullName evidence="2">LAFE_0E03972g1_1</fullName>
    </submittedName>
</protein>
<accession>A0A1G4MCU0</accession>
<evidence type="ECO:0000313" key="2">
    <source>
        <dbReference type="EMBL" id="SCW01635.1"/>
    </source>
</evidence>
<evidence type="ECO:0000256" key="1">
    <source>
        <dbReference type="SAM" id="MobiDB-lite"/>
    </source>
</evidence>
<gene>
    <name evidence="2" type="ORF">LAFE_0E03972G</name>
</gene>
<keyword evidence="3" id="KW-1185">Reference proteome</keyword>
<feature type="compositionally biased region" description="Basic and acidic residues" evidence="1">
    <location>
        <begin position="309"/>
        <end position="318"/>
    </location>
</feature>
<dbReference type="Proteomes" id="UP000190831">
    <property type="component" value="Chromosome E"/>
</dbReference>
<feature type="region of interest" description="Disordered" evidence="1">
    <location>
        <begin position="117"/>
        <end position="137"/>
    </location>
</feature>
<feature type="region of interest" description="Disordered" evidence="1">
    <location>
        <begin position="430"/>
        <end position="454"/>
    </location>
</feature>
<evidence type="ECO:0000313" key="3">
    <source>
        <dbReference type="Proteomes" id="UP000190831"/>
    </source>
</evidence>